<name>A0ABT3SUR2_9GAMM</name>
<protein>
    <submittedName>
        <fullName evidence="2">DUF3754 domain-containing protein</fullName>
    </submittedName>
</protein>
<dbReference type="PANTHER" id="PTHR33645">
    <property type="entry name" value="AMINOPEPTIDASE (DUF3754)"/>
    <property type="match status" value="1"/>
</dbReference>
<reference evidence="2" key="1">
    <citation type="submission" date="2019-02" db="EMBL/GenBank/DDBJ databases">
        <authorList>
            <person name="Li S.-H."/>
        </authorList>
    </citation>
    <scope>NUCLEOTIDE SEQUENCE</scope>
    <source>
        <strain evidence="2">IMCC8485</strain>
    </source>
</reference>
<proteinExistence type="predicted"/>
<keyword evidence="1" id="KW-0472">Membrane</keyword>
<keyword evidence="1" id="KW-0812">Transmembrane</keyword>
<comment type="caution">
    <text evidence="2">The sequence shown here is derived from an EMBL/GenBank/DDBJ whole genome shotgun (WGS) entry which is preliminary data.</text>
</comment>
<feature type="transmembrane region" description="Helical" evidence="1">
    <location>
        <begin position="198"/>
        <end position="231"/>
    </location>
</feature>
<dbReference type="Proteomes" id="UP001143307">
    <property type="component" value="Unassembled WGS sequence"/>
</dbReference>
<gene>
    <name evidence="2" type="ORF">EYC87_08765</name>
</gene>
<sequence length="372" mass="42346">MCLAGEELNEQQQNDFSAGLKKVESYFQSEFHQLKQELKHAYSPLDPDADTRTIEEFRDEKAADRLAILFEQILDRANYERVSREEIELAFDRTSLFSLKLHVDLNEFEEALLFTRGASSRREEITQLFGLWRRQVEFVNYDRVVLYLRLKDSIDPESTLGGCQPGSTMIKLFQNVPGADVEMLFPNTRVGMRTWDKILIGVPALVSGGIVMTTKLGTTLLLLGSLVGFWLGTSSEPVELNKTTVLALLAGLGALGGYLWKQYSSFRSRKARFSQALTESLYFKLLDNNAGVIFRLLDEAEDSECNESLLAYYFLLAAGDSLSAVELDKTIERWFEQRWQSTLDFEVDDALKKLLRLGLAQRTDDKWVAITE</sequence>
<dbReference type="Pfam" id="PF12576">
    <property type="entry name" value="DUF3754"/>
    <property type="match status" value="1"/>
</dbReference>
<evidence type="ECO:0000256" key="1">
    <source>
        <dbReference type="SAM" id="Phobius"/>
    </source>
</evidence>
<dbReference type="PANTHER" id="PTHR33645:SF11">
    <property type="entry name" value="AMINOPEPTIDASE (DUF3754)"/>
    <property type="match status" value="1"/>
</dbReference>
<accession>A0ABT3SUR2</accession>
<evidence type="ECO:0000313" key="3">
    <source>
        <dbReference type="Proteomes" id="UP001143307"/>
    </source>
</evidence>
<evidence type="ECO:0000313" key="2">
    <source>
        <dbReference type="EMBL" id="MCX2973665.1"/>
    </source>
</evidence>
<feature type="transmembrane region" description="Helical" evidence="1">
    <location>
        <begin position="243"/>
        <end position="260"/>
    </location>
</feature>
<keyword evidence="3" id="KW-1185">Reference proteome</keyword>
<dbReference type="InterPro" id="IPR022227">
    <property type="entry name" value="DUF3754"/>
</dbReference>
<organism evidence="2 3">
    <name type="scientific">Candidatus Seongchinamella marina</name>
    <dbReference type="NCBI Taxonomy" id="2518990"/>
    <lineage>
        <taxon>Bacteria</taxon>
        <taxon>Pseudomonadati</taxon>
        <taxon>Pseudomonadota</taxon>
        <taxon>Gammaproteobacteria</taxon>
        <taxon>Cellvibrionales</taxon>
        <taxon>Halieaceae</taxon>
        <taxon>Seongchinamella</taxon>
    </lineage>
</organism>
<keyword evidence="1" id="KW-1133">Transmembrane helix</keyword>
<dbReference type="EMBL" id="SHNP01000003">
    <property type="protein sequence ID" value="MCX2973665.1"/>
    <property type="molecule type" value="Genomic_DNA"/>
</dbReference>